<dbReference type="GO" id="GO:0008757">
    <property type="term" value="F:S-adenosylmethionine-dependent methyltransferase activity"/>
    <property type="evidence" value="ECO:0007669"/>
    <property type="project" value="InterPro"/>
</dbReference>
<dbReference type="SUPFAM" id="SSF53335">
    <property type="entry name" value="S-adenosyl-L-methionine-dependent methyltransferases"/>
    <property type="match status" value="1"/>
</dbReference>
<keyword evidence="3" id="KW-0489">Methyltransferase</keyword>
<dbReference type="eggNOG" id="COG2226">
    <property type="taxonomic scope" value="Bacteria"/>
</dbReference>
<dbReference type="RefSeq" id="WP_011466431.1">
    <property type="nucleotide sequence ID" value="NC_007908.1"/>
</dbReference>
<reference evidence="4" key="1">
    <citation type="submission" date="2006-02" db="EMBL/GenBank/DDBJ databases">
        <title>Complete sequence of chromosome of Rhodoferax ferrireducens DSM 15236.</title>
        <authorList>
            <person name="Copeland A."/>
            <person name="Lucas S."/>
            <person name="Lapidus A."/>
            <person name="Barry K."/>
            <person name="Detter J.C."/>
            <person name="Glavina del Rio T."/>
            <person name="Hammon N."/>
            <person name="Israni S."/>
            <person name="Pitluck S."/>
            <person name="Brettin T."/>
            <person name="Bruce D."/>
            <person name="Han C."/>
            <person name="Tapia R."/>
            <person name="Gilna P."/>
            <person name="Kiss H."/>
            <person name="Schmutz J."/>
            <person name="Larimer F."/>
            <person name="Land M."/>
            <person name="Kyrpides N."/>
            <person name="Ivanova N."/>
            <person name="Richardson P."/>
        </authorList>
    </citation>
    <scope>NUCLEOTIDE SEQUENCE [LARGE SCALE GENOMIC DNA]</scope>
    <source>
        <strain evidence="4">ATCC BAA-621 / DSM 15236 / T118</strain>
    </source>
</reference>
<dbReference type="AlphaFoldDB" id="Q21QT0"/>
<gene>
    <name evidence="3" type="ordered locus">Rfer_4185</name>
</gene>
<feature type="domain" description="Methyltransferase type 11" evidence="2">
    <location>
        <begin position="48"/>
        <end position="147"/>
    </location>
</feature>
<evidence type="ECO:0000256" key="1">
    <source>
        <dbReference type="ARBA" id="ARBA00022679"/>
    </source>
</evidence>
<protein>
    <submittedName>
        <fullName evidence="3">Methyltransferase type 11</fullName>
    </submittedName>
</protein>
<organism evidence="3 4">
    <name type="scientific">Albidiferax ferrireducens (strain ATCC BAA-621 / DSM 15236 / T118)</name>
    <name type="common">Rhodoferax ferrireducens</name>
    <dbReference type="NCBI Taxonomy" id="338969"/>
    <lineage>
        <taxon>Bacteria</taxon>
        <taxon>Pseudomonadati</taxon>
        <taxon>Pseudomonadota</taxon>
        <taxon>Betaproteobacteria</taxon>
        <taxon>Burkholderiales</taxon>
        <taxon>Comamonadaceae</taxon>
        <taxon>Rhodoferax</taxon>
    </lineage>
</organism>
<evidence type="ECO:0000313" key="3">
    <source>
        <dbReference type="EMBL" id="ABD71873.1"/>
    </source>
</evidence>
<evidence type="ECO:0000313" key="4">
    <source>
        <dbReference type="Proteomes" id="UP000008332"/>
    </source>
</evidence>
<dbReference type="Proteomes" id="UP000008332">
    <property type="component" value="Chromosome"/>
</dbReference>
<dbReference type="InterPro" id="IPR050447">
    <property type="entry name" value="Erg6_SMT_methyltransf"/>
</dbReference>
<dbReference type="Gene3D" id="3.40.50.150">
    <property type="entry name" value="Vaccinia Virus protein VP39"/>
    <property type="match status" value="1"/>
</dbReference>
<accession>Q21QT0</accession>
<dbReference type="InterPro" id="IPR013216">
    <property type="entry name" value="Methyltransf_11"/>
</dbReference>
<dbReference type="CDD" id="cd02440">
    <property type="entry name" value="AdoMet_MTases"/>
    <property type="match status" value="1"/>
</dbReference>
<dbReference type="EMBL" id="CP000267">
    <property type="protein sequence ID" value="ABD71873.1"/>
    <property type="molecule type" value="Genomic_DNA"/>
</dbReference>
<dbReference type="STRING" id="338969.Rfer_4185"/>
<dbReference type="OrthoDB" id="9808140at2"/>
<dbReference type="PANTHER" id="PTHR44068:SF11">
    <property type="entry name" value="GERANYL DIPHOSPHATE 2-C-METHYLTRANSFERASE"/>
    <property type="match status" value="1"/>
</dbReference>
<evidence type="ECO:0000259" key="2">
    <source>
        <dbReference type="Pfam" id="PF08241"/>
    </source>
</evidence>
<proteinExistence type="predicted"/>
<dbReference type="HOGENOM" id="CLU_062440_3_2_4"/>
<keyword evidence="1 3" id="KW-0808">Transferase</keyword>
<keyword evidence="4" id="KW-1185">Reference proteome</keyword>
<dbReference type="PANTHER" id="PTHR44068">
    <property type="entry name" value="ZGC:194242"/>
    <property type="match status" value="1"/>
</dbReference>
<sequence>MSDLNSKAKVFNAAMAPRLDKLYASPQIVEQRRRLRELILAKPGETGVDIGCGLGHLSCELAREVMPGGRLLAIDVSADMVAGVTERAQREGLADLIETRLGDATALDLPDASVDFVVAVQSYSYVPNVEQAIAEAARVLRPGGRLAVLETDWDMCVYESEDAAQMRRIFDGRWRFAHWQLPRQLHRMFHNAGLRLDKTEAYPLLETRYDPDSFGVGLIAIARNAAVRNGVNALEADAWVADICSRQRDGEYFFCANRFMFVAVK</sequence>
<dbReference type="Pfam" id="PF08241">
    <property type="entry name" value="Methyltransf_11"/>
    <property type="match status" value="1"/>
</dbReference>
<dbReference type="GO" id="GO:0032259">
    <property type="term" value="P:methylation"/>
    <property type="evidence" value="ECO:0007669"/>
    <property type="project" value="UniProtKB-KW"/>
</dbReference>
<dbReference type="KEGG" id="rfr:Rfer_4185"/>
<name>Q21QT0_ALBFT</name>
<dbReference type="InterPro" id="IPR029063">
    <property type="entry name" value="SAM-dependent_MTases_sf"/>
</dbReference>